<keyword evidence="4" id="KW-0233">DNA recombination</keyword>
<dbReference type="Pfam" id="PF02646">
    <property type="entry name" value="RmuC"/>
    <property type="match status" value="1"/>
</dbReference>
<feature type="compositionally biased region" description="Basic and acidic residues" evidence="5">
    <location>
        <begin position="395"/>
        <end position="406"/>
    </location>
</feature>
<dbReference type="PANTHER" id="PTHR30563:SF0">
    <property type="entry name" value="DNA RECOMBINATION PROTEIN RMUC"/>
    <property type="match status" value="1"/>
</dbReference>
<accession>A0A388SFD9</accession>
<organism evidence="6 7">
    <name type="scientific">Mesosutterella multiformis</name>
    <dbReference type="NCBI Taxonomy" id="2259133"/>
    <lineage>
        <taxon>Bacteria</taxon>
        <taxon>Pseudomonadati</taxon>
        <taxon>Pseudomonadota</taxon>
        <taxon>Betaproteobacteria</taxon>
        <taxon>Burkholderiales</taxon>
        <taxon>Sutterellaceae</taxon>
        <taxon>Mesosutterella</taxon>
    </lineage>
</organism>
<dbReference type="InterPro" id="IPR003798">
    <property type="entry name" value="DNA_recombination_RmuC"/>
</dbReference>
<accession>A0A401LMI6</accession>
<gene>
    <name evidence="6" type="ORF">MESMUL_15330</name>
</gene>
<evidence type="ECO:0000256" key="2">
    <source>
        <dbReference type="ARBA" id="ARBA00009840"/>
    </source>
</evidence>
<evidence type="ECO:0000256" key="5">
    <source>
        <dbReference type="SAM" id="MobiDB-lite"/>
    </source>
</evidence>
<dbReference type="RefSeq" id="WP_116270424.1">
    <property type="nucleotide sequence ID" value="NZ_BGZJ01000001.1"/>
</dbReference>
<evidence type="ECO:0000256" key="4">
    <source>
        <dbReference type="ARBA" id="ARBA00023172"/>
    </source>
</evidence>
<dbReference type="AlphaFoldDB" id="A0A388SFD9"/>
<protein>
    <recommendedName>
        <fullName evidence="8">DNA recombination protein RmuC</fullName>
    </recommendedName>
</protein>
<comment type="similarity">
    <text evidence="2">Belongs to the RmuC family.</text>
</comment>
<name>A0A388SFD9_9BURK</name>
<comment type="caution">
    <text evidence="6">The sequence shown here is derived from an EMBL/GenBank/DDBJ whole genome shotgun (WGS) entry which is preliminary data.</text>
</comment>
<feature type="region of interest" description="Disordered" evidence="5">
    <location>
        <begin position="395"/>
        <end position="438"/>
    </location>
</feature>
<reference evidence="6 7" key="1">
    <citation type="journal article" date="2018" name="Int. J. Syst. Evol. Microbiol.">
        <title>Mesosutterella multiformis gen. nov., sp. nov., a member of the family Sutterellaceae and Sutterella megalosphaeroides sp. nov., isolated from human faeces.</title>
        <authorList>
            <person name="Sakamoto M."/>
            <person name="Ikeyama N."/>
            <person name="Kunihiro T."/>
            <person name="Iino T."/>
            <person name="Yuki M."/>
            <person name="Ohkuma M."/>
        </authorList>
    </citation>
    <scope>NUCLEOTIDE SEQUENCE [LARGE SCALE GENOMIC DNA]</scope>
    <source>
        <strain evidence="6 7">4NBBH2</strain>
    </source>
</reference>
<evidence type="ECO:0000256" key="1">
    <source>
        <dbReference type="ARBA" id="ARBA00003416"/>
    </source>
</evidence>
<dbReference type="EMBL" id="BGZJ01000001">
    <property type="protein sequence ID" value="GBO94179.1"/>
    <property type="molecule type" value="Genomic_DNA"/>
</dbReference>
<comment type="function">
    <text evidence="1">Involved in DNA recombination.</text>
</comment>
<dbReference type="OrthoDB" id="9765111at2"/>
<dbReference type="PANTHER" id="PTHR30563">
    <property type="entry name" value="DNA RECOMBINATION PROTEIN RMUC"/>
    <property type="match status" value="1"/>
</dbReference>
<keyword evidence="7" id="KW-1185">Reference proteome</keyword>
<evidence type="ECO:0008006" key="8">
    <source>
        <dbReference type="Google" id="ProtNLM"/>
    </source>
</evidence>
<sequence>MDSFLLMLSVALGALCTVLLLKIAFGEKREETDTAALEAAIRDALDRNSDAAEARQNRLEMRLTQANSLNREGMEAVRRESLDLIRKGSESQAARLTSMESSLAAGINAVNETVFQKLTALQAQNDAKLEQMRSTVEEKLQTTLQTRLSENFRLVATQLQALEEGLGEVKGLSENVDSLRRLMSNVKTRGTWGEAQLGAILSEILTPDQFGTNVETVPGTGKRVEFAVRMPGPDASTPVWLPIDSKFPREDWERLEAAREAGDRDAESSAQASLRTSVLAFAKDIAEKYLKAPYTTEFGIMYLPTESLYAEVLRIPGLFDELQQKWRVTPAGPTVISSLLNSLRMGFRTLAIQERSADVWKLLGRVKSEFQAFAAAMDAVDKRLRQAQEAVERVQKRTERVDRSLADIETLPSDDAFGDKSESSAGAIQASEAEPPRG</sequence>
<evidence type="ECO:0000256" key="3">
    <source>
        <dbReference type="ARBA" id="ARBA00023054"/>
    </source>
</evidence>
<dbReference type="Proteomes" id="UP000266091">
    <property type="component" value="Unassembled WGS sequence"/>
</dbReference>
<proteinExistence type="inferred from homology"/>
<evidence type="ECO:0000313" key="6">
    <source>
        <dbReference type="EMBL" id="GBO94179.1"/>
    </source>
</evidence>
<keyword evidence="3" id="KW-0175">Coiled coil</keyword>
<evidence type="ECO:0000313" key="7">
    <source>
        <dbReference type="Proteomes" id="UP000266091"/>
    </source>
</evidence>
<dbReference type="GO" id="GO:0006310">
    <property type="term" value="P:DNA recombination"/>
    <property type="evidence" value="ECO:0007669"/>
    <property type="project" value="UniProtKB-KW"/>
</dbReference>